<evidence type="ECO:0000256" key="1">
    <source>
        <dbReference type="SAM" id="SignalP"/>
    </source>
</evidence>
<dbReference type="PATRIC" id="fig|1121098.3.peg.2333"/>
<evidence type="ECO:0000313" key="2">
    <source>
        <dbReference type="EMBL" id="EOA54414.1"/>
    </source>
</evidence>
<gene>
    <name evidence="2" type="ORF">HMPREF1534_02292</name>
</gene>
<feature type="chain" id="PRO_5004679899" description="DUF4891 domain-containing protein" evidence="1">
    <location>
        <begin position="19"/>
        <end position="136"/>
    </location>
</feature>
<dbReference type="EMBL" id="AQHY01000026">
    <property type="protein sequence ID" value="EOA54414.1"/>
    <property type="molecule type" value="Genomic_DNA"/>
</dbReference>
<dbReference type="HOGENOM" id="CLU_154385_0_0_10"/>
<dbReference type="Pfam" id="PF16232">
    <property type="entry name" value="DUF4891"/>
    <property type="match status" value="1"/>
</dbReference>
<name>U6RCS3_9BACT</name>
<dbReference type="GeneID" id="60061770"/>
<feature type="signal peptide" evidence="1">
    <location>
        <begin position="1"/>
        <end position="18"/>
    </location>
</feature>
<comment type="caution">
    <text evidence="2">The sequence shown here is derived from an EMBL/GenBank/DDBJ whole genome shotgun (WGS) entry which is preliminary data.</text>
</comment>
<dbReference type="InterPro" id="IPR032611">
    <property type="entry name" value="DUF4891"/>
</dbReference>
<organism evidence="2 3">
    <name type="scientific">Phocaeicola massiliensis B84634 = Timone 84634 = DSM 17679 = JCM 13223</name>
    <dbReference type="NCBI Taxonomy" id="1121098"/>
    <lineage>
        <taxon>Bacteria</taxon>
        <taxon>Pseudomonadati</taxon>
        <taxon>Bacteroidota</taxon>
        <taxon>Bacteroidia</taxon>
        <taxon>Bacteroidales</taxon>
        <taxon>Bacteroidaceae</taxon>
        <taxon>Phocaeicola</taxon>
    </lineage>
</organism>
<proteinExistence type="predicted"/>
<keyword evidence="3" id="KW-1185">Reference proteome</keyword>
<protein>
    <recommendedName>
        <fullName evidence="4">DUF4891 domain-containing protein</fullName>
    </recommendedName>
</protein>
<dbReference type="STRING" id="1121098.HMPREF1534_02292"/>
<dbReference type="eggNOG" id="ENOG5032NYD">
    <property type="taxonomic scope" value="Bacteria"/>
</dbReference>
<evidence type="ECO:0000313" key="3">
    <source>
        <dbReference type="Proteomes" id="UP000017831"/>
    </source>
</evidence>
<accession>U6RCS3</accession>
<dbReference type="RefSeq" id="WP_005941086.1">
    <property type="nucleotide sequence ID" value="NZ_KB890325.1"/>
</dbReference>
<sequence length="136" mass="15459">MKKMLITLLLAISTGSHATVLKNATDTFPLVSLQQKKVNDNITQDEKLPKASVIFWIDLDKSKSNSGKTIRNVKAKVSINKEGKIKVLEYNKKQPLLITNKIDKCLKTFRVKPEWIASGRVKVGENIVFLRFLDEY</sequence>
<evidence type="ECO:0008006" key="4">
    <source>
        <dbReference type="Google" id="ProtNLM"/>
    </source>
</evidence>
<dbReference type="AlphaFoldDB" id="U6RCS3"/>
<dbReference type="Proteomes" id="UP000017831">
    <property type="component" value="Unassembled WGS sequence"/>
</dbReference>
<reference evidence="2 3" key="1">
    <citation type="submission" date="2013-04" db="EMBL/GenBank/DDBJ databases">
        <title>The Genome Sequence of Bacteroides massiliensis DSM 17679.</title>
        <authorList>
            <consortium name="The Broad Institute Genomics Platform"/>
            <person name="Earl A."/>
            <person name="Ward D."/>
            <person name="Feldgarden M."/>
            <person name="Gevers D."/>
            <person name="Martens E."/>
            <person name="Fenner L."/>
            <person name="Roux V."/>
            <person name="Mallet M.N."/>
            <person name="Raoult D."/>
            <person name="Walker B."/>
            <person name="Young S."/>
            <person name="Zeng Q."/>
            <person name="Gargeya S."/>
            <person name="Fitzgerald M."/>
            <person name="Haas B."/>
            <person name="Abouelleil A."/>
            <person name="Allen A.W."/>
            <person name="Alvarado L."/>
            <person name="Arachchi H.M."/>
            <person name="Berlin A.M."/>
            <person name="Chapman S.B."/>
            <person name="Gainer-Dewar J."/>
            <person name="Goldberg J."/>
            <person name="Griggs A."/>
            <person name="Gujja S."/>
            <person name="Hansen M."/>
            <person name="Howarth C."/>
            <person name="Imamovic A."/>
            <person name="Ireland A."/>
            <person name="Larimer J."/>
            <person name="McCowan C."/>
            <person name="Murphy C."/>
            <person name="Pearson M."/>
            <person name="Poon T.W."/>
            <person name="Priest M."/>
            <person name="Roberts A."/>
            <person name="Saif S."/>
            <person name="Shea T."/>
            <person name="Sisk P."/>
            <person name="Sykes S."/>
            <person name="Wortman J."/>
            <person name="Nusbaum C."/>
            <person name="Birren B."/>
        </authorList>
    </citation>
    <scope>NUCLEOTIDE SEQUENCE [LARGE SCALE GENOMIC DNA]</scope>
    <source>
        <strain evidence="3">B84634 / Timone 84634 / DSM 17679 / JCM 13223</strain>
    </source>
</reference>
<keyword evidence="1" id="KW-0732">Signal</keyword>